<gene>
    <name evidence="1" type="ORF">P6Z85_13445</name>
</gene>
<feature type="non-terminal residue" evidence="1">
    <location>
        <position position="1"/>
    </location>
</feature>
<dbReference type="Proteomes" id="UP001260956">
    <property type="component" value="Unassembled WGS sequence"/>
</dbReference>
<organism evidence="1 2">
    <name type="scientific">Enterococcus faecium</name>
    <name type="common">Streptococcus faecium</name>
    <dbReference type="NCBI Taxonomy" id="1352"/>
    <lineage>
        <taxon>Bacteria</taxon>
        <taxon>Bacillati</taxon>
        <taxon>Bacillota</taxon>
        <taxon>Bacilli</taxon>
        <taxon>Lactobacillales</taxon>
        <taxon>Enterococcaceae</taxon>
        <taxon>Enterococcus</taxon>
    </lineage>
</organism>
<dbReference type="EMBL" id="JARPTX010000077">
    <property type="protein sequence ID" value="MDT2371125.1"/>
    <property type="molecule type" value="Genomic_DNA"/>
</dbReference>
<proteinExistence type="predicted"/>
<dbReference type="AlphaFoldDB" id="A0AAW8RK00"/>
<sequence length="35" mass="4058">FLINDQGVQYNFLFSSLVQDIQGTMSFEIANQLFE</sequence>
<comment type="caution">
    <text evidence="1">The sequence shown here is derived from an EMBL/GenBank/DDBJ whole genome shotgun (WGS) entry which is preliminary data.</text>
</comment>
<evidence type="ECO:0000313" key="1">
    <source>
        <dbReference type="EMBL" id="MDT2371125.1"/>
    </source>
</evidence>
<accession>A0AAW8RK00</accession>
<name>A0AAW8RK00_ENTFC</name>
<protein>
    <submittedName>
        <fullName evidence="1">ATPase V</fullName>
    </submittedName>
</protein>
<evidence type="ECO:0000313" key="2">
    <source>
        <dbReference type="Proteomes" id="UP001260956"/>
    </source>
</evidence>
<reference evidence="1" key="1">
    <citation type="submission" date="2023-03" db="EMBL/GenBank/DDBJ databases">
        <authorList>
            <person name="Shen W."/>
            <person name="Cai J."/>
        </authorList>
    </citation>
    <scope>NUCLEOTIDE SEQUENCE</scope>
    <source>
        <strain evidence="1">B1010-2</strain>
    </source>
</reference>